<comment type="cofactor">
    <cofactor evidence="1">
        <name>Mg(2+)</name>
        <dbReference type="ChEBI" id="CHEBI:18420"/>
    </cofactor>
</comment>
<evidence type="ECO:0000256" key="5">
    <source>
        <dbReference type="ARBA" id="ARBA00022842"/>
    </source>
</evidence>
<proteinExistence type="inferred from homology"/>
<dbReference type="SUPFAM" id="SSF55957">
    <property type="entry name" value="Phosphoglucomutase, C-terminal domain"/>
    <property type="match status" value="1"/>
</dbReference>
<organism evidence="11">
    <name type="scientific">freshwater metagenome</name>
    <dbReference type="NCBI Taxonomy" id="449393"/>
    <lineage>
        <taxon>unclassified sequences</taxon>
        <taxon>metagenomes</taxon>
        <taxon>ecological metagenomes</taxon>
    </lineage>
</organism>
<dbReference type="GO" id="GO:0005829">
    <property type="term" value="C:cytosol"/>
    <property type="evidence" value="ECO:0007669"/>
    <property type="project" value="TreeGrafter"/>
</dbReference>
<feature type="domain" description="Alpha-D-phosphohexomutase C-terminal" evidence="7">
    <location>
        <begin position="374"/>
        <end position="437"/>
    </location>
</feature>
<evidence type="ECO:0000256" key="4">
    <source>
        <dbReference type="ARBA" id="ARBA00022723"/>
    </source>
</evidence>
<dbReference type="GO" id="GO:0004615">
    <property type="term" value="F:phosphomannomutase activity"/>
    <property type="evidence" value="ECO:0007669"/>
    <property type="project" value="TreeGrafter"/>
</dbReference>
<dbReference type="InterPro" id="IPR036900">
    <property type="entry name" value="A-D-PHexomutase_C_sf"/>
</dbReference>
<comment type="caution">
    <text evidence="11">The sequence shown here is derived from an EMBL/GenBank/DDBJ whole genome shotgun (WGS) entry which is preliminary data.</text>
</comment>
<feature type="domain" description="Alpha-D-phosphohexomutase alpha/beta/alpha" evidence="10">
    <location>
        <begin position="257"/>
        <end position="369"/>
    </location>
</feature>
<evidence type="ECO:0000259" key="7">
    <source>
        <dbReference type="Pfam" id="PF00408"/>
    </source>
</evidence>
<keyword evidence="4" id="KW-0479">Metal-binding</keyword>
<protein>
    <submittedName>
        <fullName evidence="11">Phosphoglucosamine mutase</fullName>
    </submittedName>
</protein>
<dbReference type="Pfam" id="PF02878">
    <property type="entry name" value="PGM_PMM_I"/>
    <property type="match status" value="1"/>
</dbReference>
<evidence type="ECO:0000256" key="1">
    <source>
        <dbReference type="ARBA" id="ARBA00001946"/>
    </source>
</evidence>
<dbReference type="InterPro" id="IPR005841">
    <property type="entry name" value="Alpha-D-phosphohexomutase_SF"/>
</dbReference>
<dbReference type="InterPro" id="IPR005844">
    <property type="entry name" value="A-D-PHexomutase_a/b/a-I"/>
</dbReference>
<feature type="domain" description="Alpha-D-phosphohexomutase alpha/beta/alpha" evidence="9">
    <location>
        <begin position="156"/>
        <end position="253"/>
    </location>
</feature>
<dbReference type="PRINTS" id="PR00509">
    <property type="entry name" value="PGMPMM"/>
</dbReference>
<dbReference type="PANTHER" id="PTHR42946:SF1">
    <property type="entry name" value="PHOSPHOGLUCOMUTASE (ALPHA-D-GLUCOSE-1,6-BISPHOSPHATE-DEPENDENT)"/>
    <property type="match status" value="1"/>
</dbReference>
<dbReference type="CDD" id="cd05802">
    <property type="entry name" value="GlmM"/>
    <property type="match status" value="1"/>
</dbReference>
<evidence type="ECO:0000256" key="6">
    <source>
        <dbReference type="ARBA" id="ARBA00023235"/>
    </source>
</evidence>
<dbReference type="HAMAP" id="MF_01554_B">
    <property type="entry name" value="GlmM_B"/>
    <property type="match status" value="1"/>
</dbReference>
<dbReference type="GO" id="GO:0000287">
    <property type="term" value="F:magnesium ion binding"/>
    <property type="evidence" value="ECO:0007669"/>
    <property type="project" value="InterPro"/>
</dbReference>
<dbReference type="AlphaFoldDB" id="A0A094PU40"/>
<dbReference type="SUPFAM" id="SSF53738">
    <property type="entry name" value="Phosphoglucomutase, first 3 domains"/>
    <property type="match status" value="3"/>
</dbReference>
<evidence type="ECO:0000313" key="11">
    <source>
        <dbReference type="EMBL" id="KGA14662.1"/>
    </source>
</evidence>
<dbReference type="PANTHER" id="PTHR42946">
    <property type="entry name" value="PHOSPHOHEXOSE MUTASE"/>
    <property type="match status" value="1"/>
</dbReference>
<name>A0A094PU40_9ZZZZ</name>
<evidence type="ECO:0000259" key="9">
    <source>
        <dbReference type="Pfam" id="PF02879"/>
    </source>
</evidence>
<dbReference type="GO" id="GO:0006048">
    <property type="term" value="P:UDP-N-acetylglucosamine biosynthetic process"/>
    <property type="evidence" value="ECO:0007669"/>
    <property type="project" value="TreeGrafter"/>
</dbReference>
<dbReference type="Gene3D" id="3.40.120.10">
    <property type="entry name" value="Alpha-D-Glucose-1,6-Bisphosphate, subunit A, domain 3"/>
    <property type="match status" value="3"/>
</dbReference>
<comment type="similarity">
    <text evidence="2">Belongs to the phosphohexose mutase family.</text>
</comment>
<dbReference type="Pfam" id="PF00408">
    <property type="entry name" value="PGM_PMM_IV"/>
    <property type="match status" value="1"/>
</dbReference>
<sequence>MGRLFGTDGVRGSANKDLTPELVFSLGRSASLVIAQQHGKGKAKAVVGRDPRASGEMLEAALIAGLATVGVDVLKVGVLPTPAIAYLTKYYGADLGVVLSASHNVFSDNGVKFFSKDGKKLPDGVEDEIEKNLETKVPHPTGSEVGRVKEMADAYEAYLAHLLETVDTGALKGLKIAVDCANGAASEVAPDLYSRAGAQVIAIHNAPNGININDNCGSTHLESLIETVKKNNCDLGIAHDGDADRCLAIDNEGNVIDGDHILALLAHDFKQTGKLTSDTVVSTVMANLGFKIAMKSSSISVIETAVGDRYVLEAMEEKNYILGGEQSGHIIMRNHSTTGDGLLTALHLMNAVSATKKSLKELASIVKKFPQILINIPDVDKAKINNSELNTAVKKYETELGEKGRVLLRPSGTEPLIRVMVEAETMKQAKDIADSLASIVKKTC</sequence>
<reference evidence="11" key="1">
    <citation type="submission" date="2014-06" db="EMBL/GenBank/DDBJ databases">
        <title>Key roles for freshwater Actinobacteria revealed by deep metagenomic sequencing.</title>
        <authorList>
            <person name="Ghai R."/>
            <person name="Mizuno C.M."/>
            <person name="Picazo A."/>
            <person name="Camacho A."/>
            <person name="Rodriguez-Valera F."/>
        </authorList>
    </citation>
    <scope>NUCLEOTIDE SEQUENCE</scope>
</reference>
<feature type="domain" description="Alpha-D-phosphohexomutase alpha/beta/alpha" evidence="8">
    <location>
        <begin position="3"/>
        <end position="135"/>
    </location>
</feature>
<dbReference type="GO" id="GO:0009252">
    <property type="term" value="P:peptidoglycan biosynthetic process"/>
    <property type="evidence" value="ECO:0007669"/>
    <property type="project" value="TreeGrafter"/>
</dbReference>
<dbReference type="FunFam" id="3.40.120.10:FF:000001">
    <property type="entry name" value="Phosphoglucosamine mutase"/>
    <property type="match status" value="1"/>
</dbReference>
<keyword evidence="6" id="KW-0413">Isomerase</keyword>
<keyword evidence="3" id="KW-0597">Phosphoprotein</keyword>
<dbReference type="InterPro" id="IPR016055">
    <property type="entry name" value="A-D-PHexomutase_a/b/a-I/II/III"/>
</dbReference>
<evidence type="ECO:0000259" key="10">
    <source>
        <dbReference type="Pfam" id="PF02880"/>
    </source>
</evidence>
<dbReference type="GO" id="GO:0008966">
    <property type="term" value="F:phosphoglucosamine mutase activity"/>
    <property type="evidence" value="ECO:0007669"/>
    <property type="project" value="InterPro"/>
</dbReference>
<dbReference type="InterPro" id="IPR006352">
    <property type="entry name" value="GlmM_bact"/>
</dbReference>
<dbReference type="InterPro" id="IPR005845">
    <property type="entry name" value="A-D-PHexomutase_a/b/a-II"/>
</dbReference>
<dbReference type="Pfam" id="PF02879">
    <property type="entry name" value="PGM_PMM_II"/>
    <property type="match status" value="1"/>
</dbReference>
<dbReference type="NCBIfam" id="NF008139">
    <property type="entry name" value="PRK10887.1"/>
    <property type="match status" value="1"/>
</dbReference>
<evidence type="ECO:0000256" key="2">
    <source>
        <dbReference type="ARBA" id="ARBA00010231"/>
    </source>
</evidence>
<evidence type="ECO:0000259" key="8">
    <source>
        <dbReference type="Pfam" id="PF02878"/>
    </source>
</evidence>
<dbReference type="InterPro" id="IPR050060">
    <property type="entry name" value="Phosphoglucosamine_mutase"/>
</dbReference>
<keyword evidence="5" id="KW-0460">Magnesium</keyword>
<dbReference type="FunFam" id="3.30.310.50:FF:000001">
    <property type="entry name" value="Phosphoglucosamine mutase"/>
    <property type="match status" value="1"/>
</dbReference>
<dbReference type="FunFam" id="3.40.120.10:FF:000003">
    <property type="entry name" value="Phosphoglucosamine mutase"/>
    <property type="match status" value="1"/>
</dbReference>
<dbReference type="GO" id="GO:0005975">
    <property type="term" value="P:carbohydrate metabolic process"/>
    <property type="evidence" value="ECO:0007669"/>
    <property type="project" value="InterPro"/>
</dbReference>
<dbReference type="Pfam" id="PF02880">
    <property type="entry name" value="PGM_PMM_III"/>
    <property type="match status" value="1"/>
</dbReference>
<dbReference type="NCBIfam" id="TIGR01455">
    <property type="entry name" value="glmM"/>
    <property type="match status" value="1"/>
</dbReference>
<dbReference type="EMBL" id="JNSL01000140">
    <property type="protein sequence ID" value="KGA14662.1"/>
    <property type="molecule type" value="Genomic_DNA"/>
</dbReference>
<evidence type="ECO:0000256" key="3">
    <source>
        <dbReference type="ARBA" id="ARBA00022553"/>
    </source>
</evidence>
<dbReference type="InterPro" id="IPR005843">
    <property type="entry name" value="A-D-PHexomutase_C"/>
</dbReference>
<dbReference type="Gene3D" id="3.30.310.50">
    <property type="entry name" value="Alpha-D-phosphohexomutase, C-terminal domain"/>
    <property type="match status" value="1"/>
</dbReference>
<accession>A0A094PU40</accession>
<gene>
    <name evidence="11" type="ORF">GM51_16720</name>
</gene>
<dbReference type="InterPro" id="IPR005846">
    <property type="entry name" value="A-D-PHexomutase_a/b/a-III"/>
</dbReference>